<dbReference type="InterPro" id="IPR019293">
    <property type="entry name" value="ThiN"/>
</dbReference>
<dbReference type="InterPro" id="IPR036409">
    <property type="entry name" value="Aldolase_II/adducin_N_sf"/>
</dbReference>
<organism evidence="2">
    <name type="scientific">marine metagenome</name>
    <dbReference type="NCBI Taxonomy" id="408172"/>
    <lineage>
        <taxon>unclassified sequences</taxon>
        <taxon>metagenomes</taxon>
        <taxon>ecological metagenomes</taxon>
    </lineage>
</organism>
<protein>
    <recommendedName>
        <fullName evidence="1">Thiamine-phosphate synthase ThiN domain-containing protein</fullName>
    </recommendedName>
</protein>
<dbReference type="Gene3D" id="3.40.225.10">
    <property type="entry name" value="Class II aldolase/adducin N-terminal domain"/>
    <property type="match status" value="1"/>
</dbReference>
<name>A0A381Y4Q9_9ZZZZ</name>
<evidence type="ECO:0000259" key="1">
    <source>
        <dbReference type="Pfam" id="PF10120"/>
    </source>
</evidence>
<dbReference type="EMBL" id="UINC01017385">
    <property type="protein sequence ID" value="SVA71998.1"/>
    <property type="molecule type" value="Genomic_DNA"/>
</dbReference>
<dbReference type="SUPFAM" id="SSF53639">
    <property type="entry name" value="AraD/HMP-PK domain-like"/>
    <property type="match status" value="1"/>
</dbReference>
<evidence type="ECO:0000313" key="2">
    <source>
        <dbReference type="EMBL" id="SVA71998.1"/>
    </source>
</evidence>
<dbReference type="Pfam" id="PF10120">
    <property type="entry name" value="ThiN"/>
    <property type="match status" value="1"/>
</dbReference>
<proteinExistence type="predicted"/>
<gene>
    <name evidence="2" type="ORF">METZ01_LOCUS124852</name>
</gene>
<sequence>HKGDIGKEPMILIFGKNPDDVVKKASKITAY</sequence>
<accession>A0A381Y4Q9</accession>
<feature type="domain" description="Thiamine-phosphate synthase ThiN" evidence="1">
    <location>
        <begin position="1"/>
        <end position="26"/>
    </location>
</feature>
<dbReference type="AlphaFoldDB" id="A0A381Y4Q9"/>
<feature type="non-terminal residue" evidence="2">
    <location>
        <position position="1"/>
    </location>
</feature>
<reference evidence="2" key="1">
    <citation type="submission" date="2018-05" db="EMBL/GenBank/DDBJ databases">
        <authorList>
            <person name="Lanie J.A."/>
            <person name="Ng W.-L."/>
            <person name="Kazmierczak K.M."/>
            <person name="Andrzejewski T.M."/>
            <person name="Davidsen T.M."/>
            <person name="Wayne K.J."/>
            <person name="Tettelin H."/>
            <person name="Glass J.I."/>
            <person name="Rusch D."/>
            <person name="Podicherti R."/>
            <person name="Tsui H.-C.T."/>
            <person name="Winkler M.E."/>
        </authorList>
    </citation>
    <scope>NUCLEOTIDE SEQUENCE</scope>
</reference>